<evidence type="ECO:0000313" key="2">
    <source>
        <dbReference type="EMBL" id="MEP1060943.1"/>
    </source>
</evidence>
<keyword evidence="3" id="KW-1185">Reference proteome</keyword>
<dbReference type="EMBL" id="JAMPLM010000024">
    <property type="protein sequence ID" value="MEP1060943.1"/>
    <property type="molecule type" value="Genomic_DNA"/>
</dbReference>
<evidence type="ECO:0000313" key="3">
    <source>
        <dbReference type="Proteomes" id="UP001476950"/>
    </source>
</evidence>
<reference evidence="2 3" key="1">
    <citation type="submission" date="2022-04" db="EMBL/GenBank/DDBJ databases">
        <title>Positive selection, recombination, and allopatry shape intraspecific diversity of widespread and dominant cyanobacteria.</title>
        <authorList>
            <person name="Wei J."/>
            <person name="Shu W."/>
            <person name="Hu C."/>
        </authorList>
    </citation>
    <scope>NUCLEOTIDE SEQUENCE [LARGE SCALE GENOMIC DNA]</scope>
    <source>
        <strain evidence="2 3">AS-A4</strain>
    </source>
</reference>
<name>A0ABV0KPI6_9CYAN</name>
<organism evidence="2 3">
    <name type="scientific">Stenomitos frigidus AS-A4</name>
    <dbReference type="NCBI Taxonomy" id="2933935"/>
    <lineage>
        <taxon>Bacteria</taxon>
        <taxon>Bacillati</taxon>
        <taxon>Cyanobacteriota</taxon>
        <taxon>Cyanophyceae</taxon>
        <taxon>Leptolyngbyales</taxon>
        <taxon>Leptolyngbyaceae</taxon>
        <taxon>Stenomitos</taxon>
    </lineage>
</organism>
<sequence>MTQDRRREGEAKASKRQAVALRRTTTHPRTAVYPGAERMDGRNGGELLSAGPAGPYYHQNFSKVQLLPGEQAPAKENEAEKNNRESSPGSGDSGLIQKSKKDRAVKKAERLGREGDEIDCIAFENKWEAGGFPSGFTKKPVTMSSGKWYYNFDDDIVGEGHISICPGSKEHHVTMVGTQLGNKKKKQAGRVANYYFHIVGGAVVWDNGTFAAAGIGNAAQKNRMAIVIRHLIT</sequence>
<comment type="caution">
    <text evidence="2">The sequence shown here is derived from an EMBL/GenBank/DDBJ whole genome shotgun (WGS) entry which is preliminary data.</text>
</comment>
<feature type="compositionally biased region" description="Basic and acidic residues" evidence="1">
    <location>
        <begin position="73"/>
        <end position="84"/>
    </location>
</feature>
<gene>
    <name evidence="2" type="ORF">NDI38_21145</name>
</gene>
<protein>
    <submittedName>
        <fullName evidence="2">Uncharacterized protein</fullName>
    </submittedName>
</protein>
<dbReference type="RefSeq" id="WP_190446641.1">
    <property type="nucleotide sequence ID" value="NZ_JAMPLM010000024.1"/>
</dbReference>
<proteinExistence type="predicted"/>
<dbReference type="Proteomes" id="UP001476950">
    <property type="component" value="Unassembled WGS sequence"/>
</dbReference>
<feature type="compositionally biased region" description="Basic and acidic residues" evidence="1">
    <location>
        <begin position="1"/>
        <end position="13"/>
    </location>
</feature>
<evidence type="ECO:0000256" key="1">
    <source>
        <dbReference type="SAM" id="MobiDB-lite"/>
    </source>
</evidence>
<accession>A0ABV0KPI6</accession>
<feature type="region of interest" description="Disordered" evidence="1">
    <location>
        <begin position="1"/>
        <end position="109"/>
    </location>
</feature>